<feature type="compositionally biased region" description="Polar residues" evidence="3">
    <location>
        <begin position="357"/>
        <end position="378"/>
    </location>
</feature>
<feature type="region of interest" description="Disordered" evidence="3">
    <location>
        <begin position="1"/>
        <end position="159"/>
    </location>
</feature>
<feature type="compositionally biased region" description="Polar residues" evidence="3">
    <location>
        <begin position="1"/>
        <end position="13"/>
    </location>
</feature>
<keyword evidence="1" id="KW-0866">Nonsense-mediated mRNA decay</keyword>
<comment type="caution">
    <text evidence="4">The sequence shown here is derived from an EMBL/GenBank/DDBJ whole genome shotgun (WGS) entry which is preliminary data.</text>
</comment>
<dbReference type="EMBL" id="BTGD01000001">
    <property type="protein sequence ID" value="GMM54226.1"/>
    <property type="molecule type" value="Genomic_DNA"/>
</dbReference>
<evidence type="ECO:0000313" key="4">
    <source>
        <dbReference type="EMBL" id="GMM54226.1"/>
    </source>
</evidence>
<proteinExistence type="inferred from homology"/>
<dbReference type="GO" id="GO:0000184">
    <property type="term" value="P:nuclear-transcribed mRNA catabolic process, nonsense-mediated decay"/>
    <property type="evidence" value="ECO:0007669"/>
    <property type="project" value="UniProtKB-KW"/>
</dbReference>
<accession>A0AAV5RRR9</accession>
<feature type="region of interest" description="Disordered" evidence="3">
    <location>
        <begin position="328"/>
        <end position="422"/>
    </location>
</feature>
<feature type="compositionally biased region" description="Polar residues" evidence="3">
    <location>
        <begin position="411"/>
        <end position="422"/>
    </location>
</feature>
<reference evidence="4 5" key="1">
    <citation type="journal article" date="2023" name="Elife">
        <title>Identification of key yeast species and microbe-microbe interactions impacting larval growth of Drosophila in the wild.</title>
        <authorList>
            <person name="Mure A."/>
            <person name="Sugiura Y."/>
            <person name="Maeda R."/>
            <person name="Honda K."/>
            <person name="Sakurai N."/>
            <person name="Takahashi Y."/>
            <person name="Watada M."/>
            <person name="Katoh T."/>
            <person name="Gotoh A."/>
            <person name="Gotoh Y."/>
            <person name="Taniguchi I."/>
            <person name="Nakamura K."/>
            <person name="Hayashi T."/>
            <person name="Katayama T."/>
            <person name="Uemura T."/>
            <person name="Hattori Y."/>
        </authorList>
    </citation>
    <scope>NUCLEOTIDE SEQUENCE [LARGE SCALE GENOMIC DNA]</scope>
    <source>
        <strain evidence="4 5">KH-74</strain>
    </source>
</reference>
<name>A0AAV5RRR9_MAUHU</name>
<dbReference type="Pfam" id="PF15365">
    <property type="entry name" value="PNRC"/>
    <property type="match status" value="1"/>
</dbReference>
<sequence>MSTDTMYINSSRVLPSRSKNKQPNAMFPRSNSGKGVANNSASSSNSSKNNSNNNKANNRKRGTRRGDGGGQNQRSSQRDSTIPQPQALPNGDKPNFGNSTSTADKRRGSSNKKDNRNVNHAKNVTADLKNLLLDSANKNMSPKRASDKSPRAGSNTHANKKQEVINVNTMKKESTTPIMTFLTSPINAPGSIPSMNLSESANAVPKTQRAPGSTGVPSGPAAPNILAGPGLNMAPQFVGRPLPQQPQQPMIAGNILPMAQPGFQPRYMQQMGPQPAYGMPIGQQLPPPNMLPGQHMQGLGYPFGVQNNYNLSSMPVQLPQQIPLMAPMGHNQNMRPANVKSQVPPNAMAQGPAAPMTKTNQNTPVSTPTSLLANQVSPKAQNNKTKSSAKKNKDRNSSHSFAGASFATDVPQESNLPKPSFL</sequence>
<organism evidence="4 5">
    <name type="scientific">Maudiozyma humilis</name>
    <name type="common">Sour dough yeast</name>
    <name type="synonym">Kazachstania humilis</name>
    <dbReference type="NCBI Taxonomy" id="51915"/>
    <lineage>
        <taxon>Eukaryota</taxon>
        <taxon>Fungi</taxon>
        <taxon>Dikarya</taxon>
        <taxon>Ascomycota</taxon>
        <taxon>Saccharomycotina</taxon>
        <taxon>Saccharomycetes</taxon>
        <taxon>Saccharomycetales</taxon>
        <taxon>Saccharomycetaceae</taxon>
        <taxon>Maudiozyma</taxon>
    </lineage>
</organism>
<protein>
    <recommendedName>
        <fullName evidence="6">Enhancer of mRNA-decapping protein 1</fullName>
    </recommendedName>
</protein>
<dbReference type="Proteomes" id="UP001377567">
    <property type="component" value="Unassembled WGS sequence"/>
</dbReference>
<comment type="similarity">
    <text evidence="2">Belongs to the EDC family.</text>
</comment>
<feature type="compositionally biased region" description="Polar residues" evidence="3">
    <location>
        <begin position="330"/>
        <end position="344"/>
    </location>
</feature>
<feature type="compositionally biased region" description="Basic and acidic residues" evidence="3">
    <location>
        <begin position="103"/>
        <end position="117"/>
    </location>
</feature>
<evidence type="ECO:0008006" key="6">
    <source>
        <dbReference type="Google" id="ProtNLM"/>
    </source>
</evidence>
<evidence type="ECO:0000256" key="2">
    <source>
        <dbReference type="ARBA" id="ARBA00061292"/>
    </source>
</evidence>
<feature type="compositionally biased region" description="Low complexity" evidence="3">
    <location>
        <begin position="30"/>
        <end position="56"/>
    </location>
</feature>
<dbReference type="InterPro" id="IPR028322">
    <property type="entry name" value="PNRC-like_rgn"/>
</dbReference>
<gene>
    <name evidence="4" type="ORF">DAKH74_008420</name>
</gene>
<keyword evidence="5" id="KW-1185">Reference proteome</keyword>
<evidence type="ECO:0000313" key="5">
    <source>
        <dbReference type="Proteomes" id="UP001377567"/>
    </source>
</evidence>
<dbReference type="AlphaFoldDB" id="A0AAV5RRR9"/>
<evidence type="ECO:0000256" key="1">
    <source>
        <dbReference type="ARBA" id="ARBA00023161"/>
    </source>
</evidence>
<evidence type="ECO:0000256" key="3">
    <source>
        <dbReference type="SAM" id="MobiDB-lite"/>
    </source>
</evidence>